<gene>
    <name evidence="9" type="ORF">VLY81_09570</name>
</gene>
<dbReference type="InterPro" id="IPR035906">
    <property type="entry name" value="MetI-like_sf"/>
</dbReference>
<dbReference type="PROSITE" id="PS50928">
    <property type="entry name" value="ABC_TM1"/>
    <property type="match status" value="1"/>
</dbReference>
<proteinExistence type="inferred from homology"/>
<evidence type="ECO:0000256" key="6">
    <source>
        <dbReference type="ARBA" id="ARBA00023136"/>
    </source>
</evidence>
<evidence type="ECO:0000256" key="2">
    <source>
        <dbReference type="ARBA" id="ARBA00022448"/>
    </source>
</evidence>
<protein>
    <submittedName>
        <fullName evidence="9">ABC transporter permease</fullName>
    </submittedName>
</protein>
<accession>A0ABZ1BNI3</accession>
<comment type="similarity">
    <text evidence="7">Belongs to the binding-protein-dependent transport system permease family.</text>
</comment>
<evidence type="ECO:0000259" key="8">
    <source>
        <dbReference type="PROSITE" id="PS50928"/>
    </source>
</evidence>
<dbReference type="SUPFAM" id="SSF161098">
    <property type="entry name" value="MetI-like"/>
    <property type="match status" value="1"/>
</dbReference>
<keyword evidence="5 7" id="KW-1133">Transmembrane helix</keyword>
<evidence type="ECO:0000256" key="3">
    <source>
        <dbReference type="ARBA" id="ARBA00022475"/>
    </source>
</evidence>
<dbReference type="PANTHER" id="PTHR43386:SF1">
    <property type="entry name" value="D,D-DIPEPTIDE TRANSPORT SYSTEM PERMEASE PROTEIN DDPC-RELATED"/>
    <property type="match status" value="1"/>
</dbReference>
<feature type="domain" description="ABC transmembrane type-1" evidence="8">
    <location>
        <begin position="1"/>
        <end position="166"/>
    </location>
</feature>
<dbReference type="InterPro" id="IPR050366">
    <property type="entry name" value="BP-dependent_transpt_permease"/>
</dbReference>
<feature type="transmembrane region" description="Helical" evidence="7">
    <location>
        <begin position="12"/>
        <end position="34"/>
    </location>
</feature>
<comment type="subcellular location">
    <subcellularLocation>
        <location evidence="1 7">Cell membrane</location>
        <topology evidence="1 7">Multi-pass membrane protein</topology>
    </subcellularLocation>
</comment>
<dbReference type="Proteomes" id="UP001333102">
    <property type="component" value="Chromosome"/>
</dbReference>
<evidence type="ECO:0000256" key="4">
    <source>
        <dbReference type="ARBA" id="ARBA00022692"/>
    </source>
</evidence>
<evidence type="ECO:0000256" key="1">
    <source>
        <dbReference type="ARBA" id="ARBA00004651"/>
    </source>
</evidence>
<reference evidence="10" key="1">
    <citation type="submission" date="2023-12" db="EMBL/GenBank/DDBJ databases">
        <title>Novel isolates from deep terrestrial aquifers shed light on the physiology and ecology of the class Limnochordia.</title>
        <authorList>
            <person name="Karnachuk O.V."/>
            <person name="Lukina A.P."/>
            <person name="Avakyan M.R."/>
            <person name="Kadnikov V."/>
            <person name="Begmatov S."/>
            <person name="Beletsky A.V."/>
            <person name="Mardanov A.V."/>
            <person name="Ravin N.V."/>
        </authorList>
    </citation>
    <scope>NUCLEOTIDE SEQUENCE [LARGE SCALE GENOMIC DNA]</scope>
    <source>
        <strain evidence="10">LN</strain>
    </source>
</reference>
<keyword evidence="4 7" id="KW-0812">Transmembrane</keyword>
<keyword evidence="2 7" id="KW-0813">Transport</keyword>
<organism evidence="9 10">
    <name type="scientific">Geochorda subterranea</name>
    <dbReference type="NCBI Taxonomy" id="3109564"/>
    <lineage>
        <taxon>Bacteria</taxon>
        <taxon>Bacillati</taxon>
        <taxon>Bacillota</taxon>
        <taxon>Limnochordia</taxon>
        <taxon>Limnochordales</taxon>
        <taxon>Geochordaceae</taxon>
        <taxon>Geochorda</taxon>
    </lineage>
</organism>
<feature type="transmembrane region" description="Helical" evidence="7">
    <location>
        <begin position="40"/>
        <end position="59"/>
    </location>
</feature>
<evidence type="ECO:0000256" key="7">
    <source>
        <dbReference type="RuleBase" id="RU363032"/>
    </source>
</evidence>
<evidence type="ECO:0000256" key="5">
    <source>
        <dbReference type="ARBA" id="ARBA00022989"/>
    </source>
</evidence>
<dbReference type="Pfam" id="PF00528">
    <property type="entry name" value="BPD_transp_1"/>
    <property type="match status" value="1"/>
</dbReference>
<keyword evidence="3" id="KW-1003">Cell membrane</keyword>
<feature type="transmembrane region" description="Helical" evidence="7">
    <location>
        <begin position="97"/>
        <end position="124"/>
    </location>
</feature>
<keyword evidence="10" id="KW-1185">Reference proteome</keyword>
<name>A0ABZ1BNI3_9FIRM</name>
<dbReference type="CDD" id="cd06261">
    <property type="entry name" value="TM_PBP2"/>
    <property type="match status" value="1"/>
</dbReference>
<dbReference type="EMBL" id="CP141614">
    <property type="protein sequence ID" value="WRP13687.1"/>
    <property type="molecule type" value="Genomic_DNA"/>
</dbReference>
<sequence length="179" mass="19560">MSGYFGRWVDEVLMRLTDIFLAFPSLVLAMAFAAALGPSLPNMILAIAVVTWTPYARLVRGETLRLKSMEFVEAARAAGAPTWRILLRHILPQTLPVVLVQVTLRMGTVILTAAGLGFLGLGAQPPTPEWGAMVSDGRNYLVDQWWMSTLPGLAIAVTVLGFNLLGDGVRDLMDPRLRK</sequence>
<dbReference type="Gene3D" id="1.10.3720.10">
    <property type="entry name" value="MetI-like"/>
    <property type="match status" value="1"/>
</dbReference>
<keyword evidence="6 7" id="KW-0472">Membrane</keyword>
<dbReference type="InterPro" id="IPR000515">
    <property type="entry name" value="MetI-like"/>
</dbReference>
<evidence type="ECO:0000313" key="10">
    <source>
        <dbReference type="Proteomes" id="UP001333102"/>
    </source>
</evidence>
<dbReference type="PANTHER" id="PTHR43386">
    <property type="entry name" value="OLIGOPEPTIDE TRANSPORT SYSTEM PERMEASE PROTEIN APPC"/>
    <property type="match status" value="1"/>
</dbReference>
<feature type="transmembrane region" description="Helical" evidence="7">
    <location>
        <begin position="144"/>
        <end position="166"/>
    </location>
</feature>
<evidence type="ECO:0000313" key="9">
    <source>
        <dbReference type="EMBL" id="WRP13687.1"/>
    </source>
</evidence>